<keyword evidence="10" id="KW-1185">Reference proteome</keyword>
<dbReference type="EMBL" id="BLAY01000066">
    <property type="protein sequence ID" value="GET39466.1"/>
    <property type="molecule type" value="Genomic_DNA"/>
</dbReference>
<proteinExistence type="inferred from homology"/>
<dbReference type="PANTHER" id="PTHR33653">
    <property type="entry name" value="RIBONUCLEASE VAPC2"/>
    <property type="match status" value="1"/>
</dbReference>
<dbReference type="PANTHER" id="PTHR33653:SF1">
    <property type="entry name" value="RIBONUCLEASE VAPC2"/>
    <property type="match status" value="1"/>
</dbReference>
<comment type="cofactor">
    <cofactor evidence="1">
        <name>Mg(2+)</name>
        <dbReference type="ChEBI" id="CHEBI:18420"/>
    </cofactor>
</comment>
<dbReference type="GO" id="GO:0046872">
    <property type="term" value="F:metal ion binding"/>
    <property type="evidence" value="ECO:0007669"/>
    <property type="project" value="UniProtKB-KW"/>
</dbReference>
<gene>
    <name evidence="9" type="ORF">MiSe_42350</name>
</gene>
<evidence type="ECO:0000256" key="6">
    <source>
        <dbReference type="ARBA" id="ARBA00022842"/>
    </source>
</evidence>
<keyword evidence="3" id="KW-0540">Nuclease</keyword>
<evidence type="ECO:0000259" key="8">
    <source>
        <dbReference type="Pfam" id="PF01850"/>
    </source>
</evidence>
<protein>
    <submittedName>
        <fullName evidence="9">PilT protein domain-containing protein</fullName>
    </submittedName>
</protein>
<keyword evidence="2" id="KW-1277">Toxin-antitoxin system</keyword>
<evidence type="ECO:0000256" key="1">
    <source>
        <dbReference type="ARBA" id="ARBA00001946"/>
    </source>
</evidence>
<dbReference type="InterPro" id="IPR002716">
    <property type="entry name" value="PIN_dom"/>
</dbReference>
<dbReference type="GO" id="GO:0004518">
    <property type="term" value="F:nuclease activity"/>
    <property type="evidence" value="ECO:0007669"/>
    <property type="project" value="UniProtKB-KW"/>
</dbReference>
<evidence type="ECO:0000313" key="10">
    <source>
        <dbReference type="Proteomes" id="UP001050975"/>
    </source>
</evidence>
<evidence type="ECO:0000256" key="2">
    <source>
        <dbReference type="ARBA" id="ARBA00022649"/>
    </source>
</evidence>
<organism evidence="9 10">
    <name type="scientific">Microseira wollei NIES-4236</name>
    <dbReference type="NCBI Taxonomy" id="2530354"/>
    <lineage>
        <taxon>Bacteria</taxon>
        <taxon>Bacillati</taxon>
        <taxon>Cyanobacteriota</taxon>
        <taxon>Cyanophyceae</taxon>
        <taxon>Oscillatoriophycideae</taxon>
        <taxon>Aerosakkonematales</taxon>
        <taxon>Aerosakkonemataceae</taxon>
        <taxon>Microseira</taxon>
    </lineage>
</organism>
<dbReference type="Gene3D" id="3.40.50.1010">
    <property type="entry name" value="5'-nuclease"/>
    <property type="match status" value="1"/>
</dbReference>
<comment type="similarity">
    <text evidence="7">Belongs to the PINc/VapC protein family.</text>
</comment>
<keyword evidence="6" id="KW-0460">Magnesium</keyword>
<sequence>MLPFLSPLTIVPFDQTATQTYGQIRAELERQGIVIGSMDMLIAAQAISLGLTLVTNNVRELSRIPGLVLENW</sequence>
<evidence type="ECO:0000256" key="5">
    <source>
        <dbReference type="ARBA" id="ARBA00022801"/>
    </source>
</evidence>
<reference evidence="9" key="1">
    <citation type="submission" date="2019-10" db="EMBL/GenBank/DDBJ databases">
        <title>Draft genome sequece of Microseira wollei NIES-4236.</title>
        <authorList>
            <person name="Yamaguchi H."/>
            <person name="Suzuki S."/>
            <person name="Kawachi M."/>
        </authorList>
    </citation>
    <scope>NUCLEOTIDE SEQUENCE</scope>
    <source>
        <strain evidence="9">NIES-4236</strain>
    </source>
</reference>
<name>A0AAV3XDI6_9CYAN</name>
<feature type="domain" description="PIN" evidence="8">
    <location>
        <begin position="5"/>
        <end position="65"/>
    </location>
</feature>
<keyword evidence="5" id="KW-0378">Hydrolase</keyword>
<dbReference type="Proteomes" id="UP001050975">
    <property type="component" value="Unassembled WGS sequence"/>
</dbReference>
<dbReference type="AlphaFoldDB" id="A0AAV3XDI6"/>
<dbReference type="CDD" id="cd09881">
    <property type="entry name" value="PIN_VapC4-5_FitB-like"/>
    <property type="match status" value="1"/>
</dbReference>
<dbReference type="RefSeq" id="WP_226584829.1">
    <property type="nucleotide sequence ID" value="NZ_BLAY01000066.1"/>
</dbReference>
<evidence type="ECO:0000256" key="4">
    <source>
        <dbReference type="ARBA" id="ARBA00022723"/>
    </source>
</evidence>
<evidence type="ECO:0000256" key="7">
    <source>
        <dbReference type="ARBA" id="ARBA00038093"/>
    </source>
</evidence>
<keyword evidence="4" id="KW-0479">Metal-binding</keyword>
<dbReference type="GO" id="GO:0016787">
    <property type="term" value="F:hydrolase activity"/>
    <property type="evidence" value="ECO:0007669"/>
    <property type="project" value="UniProtKB-KW"/>
</dbReference>
<evidence type="ECO:0000256" key="3">
    <source>
        <dbReference type="ARBA" id="ARBA00022722"/>
    </source>
</evidence>
<accession>A0AAV3XDI6</accession>
<dbReference type="SUPFAM" id="SSF88723">
    <property type="entry name" value="PIN domain-like"/>
    <property type="match status" value="1"/>
</dbReference>
<dbReference type="InterPro" id="IPR029060">
    <property type="entry name" value="PIN-like_dom_sf"/>
</dbReference>
<evidence type="ECO:0000313" key="9">
    <source>
        <dbReference type="EMBL" id="GET39466.1"/>
    </source>
</evidence>
<comment type="caution">
    <text evidence="9">The sequence shown here is derived from an EMBL/GenBank/DDBJ whole genome shotgun (WGS) entry which is preliminary data.</text>
</comment>
<dbReference type="InterPro" id="IPR050556">
    <property type="entry name" value="Type_II_TA_system_RNase"/>
</dbReference>
<dbReference type="Pfam" id="PF01850">
    <property type="entry name" value="PIN"/>
    <property type="match status" value="1"/>
</dbReference>